<dbReference type="InterPro" id="IPR000674">
    <property type="entry name" value="Ald_Oxase/Xan_DH_a/b"/>
</dbReference>
<keyword evidence="2" id="KW-0560">Oxidoreductase</keyword>
<dbReference type="PANTHER" id="PTHR11908">
    <property type="entry name" value="XANTHINE DEHYDROGENASE"/>
    <property type="match status" value="1"/>
</dbReference>
<protein>
    <submittedName>
        <fullName evidence="4">Dehydrogenase/oxidase</fullName>
    </submittedName>
</protein>
<evidence type="ECO:0000313" key="5">
    <source>
        <dbReference type="Proteomes" id="UP000326202"/>
    </source>
</evidence>
<reference evidence="4 5" key="1">
    <citation type="submission" date="2019-08" db="EMBL/GenBank/DDBJ databases">
        <title>Hyperibacter terrae gen. nov., sp. nov. and Hyperibacter viscosus sp. nov., two new members in the family Rhodospirillaceae isolated from the rhizosphere of Hypericum perforatum.</title>
        <authorList>
            <person name="Noviana Z."/>
        </authorList>
    </citation>
    <scope>NUCLEOTIDE SEQUENCE [LARGE SCALE GENOMIC DNA]</scope>
    <source>
        <strain evidence="4 5">R5913</strain>
    </source>
</reference>
<dbReference type="GO" id="GO:0016491">
    <property type="term" value="F:oxidoreductase activity"/>
    <property type="evidence" value="ECO:0007669"/>
    <property type="project" value="UniProtKB-KW"/>
</dbReference>
<keyword evidence="1" id="KW-0500">Molybdenum</keyword>
<dbReference type="Proteomes" id="UP000326202">
    <property type="component" value="Chromosome"/>
</dbReference>
<evidence type="ECO:0000313" key="4">
    <source>
        <dbReference type="EMBL" id="QEX15781.1"/>
    </source>
</evidence>
<dbReference type="SUPFAM" id="SSF54665">
    <property type="entry name" value="CO dehydrogenase molybdoprotein N-domain-like"/>
    <property type="match status" value="1"/>
</dbReference>
<keyword evidence="5" id="KW-1185">Reference proteome</keyword>
<dbReference type="Pfam" id="PF02738">
    <property type="entry name" value="MoCoBD_1"/>
    <property type="match status" value="1"/>
</dbReference>
<dbReference type="Pfam" id="PF20256">
    <property type="entry name" value="MoCoBD_2"/>
    <property type="match status" value="1"/>
</dbReference>
<proteinExistence type="predicted"/>
<dbReference type="OrthoDB" id="9758509at2"/>
<dbReference type="Gene3D" id="3.30.365.10">
    <property type="entry name" value="Aldehyde oxidase/xanthine dehydrogenase, molybdopterin binding domain"/>
    <property type="match status" value="4"/>
</dbReference>
<dbReference type="RefSeq" id="WP_151176203.1">
    <property type="nucleotide sequence ID" value="NZ_CP042906.1"/>
</dbReference>
<evidence type="ECO:0000256" key="1">
    <source>
        <dbReference type="ARBA" id="ARBA00022505"/>
    </source>
</evidence>
<dbReference type="PANTHER" id="PTHR11908:SF132">
    <property type="entry name" value="ALDEHYDE OXIDASE 1-RELATED"/>
    <property type="match status" value="1"/>
</dbReference>
<dbReference type="GO" id="GO:0005506">
    <property type="term" value="F:iron ion binding"/>
    <property type="evidence" value="ECO:0007669"/>
    <property type="project" value="InterPro"/>
</dbReference>
<sequence length="787" mass="83898">MGMKAIGARVQRTEDPALLSGKGRYLDDIALPGMLHAAFLRSPLAHGVIRSIDAAPALEMPGVHAVLTAKDLPEMLRSTRLPVMGSSPQQTSVMTPYALAPEEVCYVGEPVAIVIADSRYLAEDAAALIAVDYDELPAVANCRDAVQAGAPRTHNGNSSNKATNFKAIIGDAAAAFASAPHVFRQDMWQHRGCGHSIECRGAIAEHDTLRGGLTLWTSTQIPHIAKHVLCDLLAMDSESVRVIAPDVGGGFGPKAVFYPEELVVAVVAIRLGRPVKWIEDRREHFLTAVQERDQYWDVEIAVNGEGRILGVRGSMLHDGGAYLPWEFSLPYIAAVTMPGPYLLPAYDLDVTVAYTNLPPASAIRGSGRPQAVFAMERLLDRVARELDIDRAELRRRNFVQPAQMPYPTGLTYRDGRAVVYDSGDYPTTQSMALELANYGNFAQRQAEARAQGRHIGIGIANYVEGCGVGPYEGVSIKVLDNGKINLRSGATPTGQGHKTMLAQICAETLNVEIEDVIVTLGDTNAIAMGVGTFASRIAANAGPSALGAAQTVKAKILALASRLLETPEQDLVLDKGRVEVTRGNRQGMSLGELARRAQGSPGVSLHRGDTPGLEHTSYFTPAQATWCNGTHVVEVEVDIATGGVTLLDYVVAHDCGTVINPLIVDGQIQGGVAHGIGNALLEWMAFDPNGQPLTTNFGEYLLPSSTVVPKVRIAHLETPSPVNPLGAKGAGEGGTIPAAAAIVSAIEHALVPFEARLNMAPLTPETIIKSLRQSPNYKGALRRACAE</sequence>
<dbReference type="InterPro" id="IPR008274">
    <property type="entry name" value="AldOxase/xan_DH_MoCoBD1"/>
</dbReference>
<name>A0A5J6MFA8_9PROT</name>
<dbReference type="InterPro" id="IPR036856">
    <property type="entry name" value="Ald_Oxase/Xan_DH_a/b_sf"/>
</dbReference>
<accession>A0A5J6MFA8</accession>
<feature type="domain" description="Aldehyde oxidase/xanthine dehydrogenase a/b hammerhead" evidence="3">
    <location>
        <begin position="20"/>
        <end position="137"/>
    </location>
</feature>
<dbReference type="KEGG" id="htq:FRZ44_10680"/>
<dbReference type="SUPFAM" id="SSF56003">
    <property type="entry name" value="Molybdenum cofactor-binding domain"/>
    <property type="match status" value="1"/>
</dbReference>
<dbReference type="InterPro" id="IPR016208">
    <property type="entry name" value="Ald_Oxase/xanthine_DH-like"/>
</dbReference>
<dbReference type="AlphaFoldDB" id="A0A5J6MFA8"/>
<evidence type="ECO:0000259" key="3">
    <source>
        <dbReference type="SMART" id="SM01008"/>
    </source>
</evidence>
<dbReference type="InterPro" id="IPR046867">
    <property type="entry name" value="AldOxase/xan_DH_MoCoBD2"/>
</dbReference>
<dbReference type="SMART" id="SM01008">
    <property type="entry name" value="Ald_Xan_dh_C"/>
    <property type="match status" value="1"/>
</dbReference>
<evidence type="ECO:0000256" key="2">
    <source>
        <dbReference type="ARBA" id="ARBA00023002"/>
    </source>
</evidence>
<dbReference type="InterPro" id="IPR037165">
    <property type="entry name" value="AldOxase/xan_DH_Mopterin-bd_sf"/>
</dbReference>
<gene>
    <name evidence="4" type="ORF">FRZ44_10680</name>
</gene>
<dbReference type="Pfam" id="PF01315">
    <property type="entry name" value="Ald_Xan_dh_C"/>
    <property type="match status" value="1"/>
</dbReference>
<dbReference type="EMBL" id="CP042906">
    <property type="protein sequence ID" value="QEX15781.1"/>
    <property type="molecule type" value="Genomic_DNA"/>
</dbReference>
<dbReference type="Gene3D" id="3.90.1170.50">
    <property type="entry name" value="Aldehyde oxidase/xanthine dehydrogenase, a/b hammerhead"/>
    <property type="match status" value="1"/>
</dbReference>
<organism evidence="4 5">
    <name type="scientific">Hypericibacter terrae</name>
    <dbReference type="NCBI Taxonomy" id="2602015"/>
    <lineage>
        <taxon>Bacteria</taxon>
        <taxon>Pseudomonadati</taxon>
        <taxon>Pseudomonadota</taxon>
        <taxon>Alphaproteobacteria</taxon>
        <taxon>Rhodospirillales</taxon>
        <taxon>Dongiaceae</taxon>
        <taxon>Hypericibacter</taxon>
    </lineage>
</organism>